<sequence length="154" mass="17555">MNVQKERVAHTTFTLQCAGRLSWTYGNDVVRANPYNSQMADTCPLVAKLIVGVHIIAGSANCFEVTQGRDTLSTPLKVFLIHGSPWNAGRMPSIACWNTFFLFSLKEFALFPLEMCPLRHPYIHTRPDTHQNRERYLSCIIDIICSCRTKIDFF</sequence>
<dbReference type="Proteomes" id="UP001359559">
    <property type="component" value="Unassembled WGS sequence"/>
</dbReference>
<name>A0AAN9EU75_CLITE</name>
<proteinExistence type="predicted"/>
<dbReference type="AlphaFoldDB" id="A0AAN9EU75"/>
<comment type="caution">
    <text evidence="1">The sequence shown here is derived from an EMBL/GenBank/DDBJ whole genome shotgun (WGS) entry which is preliminary data.</text>
</comment>
<evidence type="ECO:0000313" key="1">
    <source>
        <dbReference type="EMBL" id="KAK7263278.1"/>
    </source>
</evidence>
<organism evidence="1 2">
    <name type="scientific">Clitoria ternatea</name>
    <name type="common">Butterfly pea</name>
    <dbReference type="NCBI Taxonomy" id="43366"/>
    <lineage>
        <taxon>Eukaryota</taxon>
        <taxon>Viridiplantae</taxon>
        <taxon>Streptophyta</taxon>
        <taxon>Embryophyta</taxon>
        <taxon>Tracheophyta</taxon>
        <taxon>Spermatophyta</taxon>
        <taxon>Magnoliopsida</taxon>
        <taxon>eudicotyledons</taxon>
        <taxon>Gunneridae</taxon>
        <taxon>Pentapetalae</taxon>
        <taxon>rosids</taxon>
        <taxon>fabids</taxon>
        <taxon>Fabales</taxon>
        <taxon>Fabaceae</taxon>
        <taxon>Papilionoideae</taxon>
        <taxon>50 kb inversion clade</taxon>
        <taxon>NPAAA clade</taxon>
        <taxon>indigoferoid/millettioid clade</taxon>
        <taxon>Phaseoleae</taxon>
        <taxon>Clitoria</taxon>
    </lineage>
</organism>
<evidence type="ECO:0000313" key="2">
    <source>
        <dbReference type="Proteomes" id="UP001359559"/>
    </source>
</evidence>
<keyword evidence="2" id="KW-1185">Reference proteome</keyword>
<dbReference type="EMBL" id="JAYKXN010000008">
    <property type="protein sequence ID" value="KAK7263278.1"/>
    <property type="molecule type" value="Genomic_DNA"/>
</dbReference>
<accession>A0AAN9EU75</accession>
<protein>
    <submittedName>
        <fullName evidence="1">Uncharacterized protein</fullName>
    </submittedName>
</protein>
<gene>
    <name evidence="1" type="ORF">RJT34_30865</name>
</gene>
<reference evidence="1 2" key="1">
    <citation type="submission" date="2024-01" db="EMBL/GenBank/DDBJ databases">
        <title>The genomes of 5 underutilized Papilionoideae crops provide insights into root nodulation and disease resistance.</title>
        <authorList>
            <person name="Yuan L."/>
        </authorList>
    </citation>
    <scope>NUCLEOTIDE SEQUENCE [LARGE SCALE GENOMIC DNA]</scope>
    <source>
        <strain evidence="1">LY-2023</strain>
        <tissue evidence="1">Leaf</tissue>
    </source>
</reference>